<organism evidence="2">
    <name type="scientific">Streptomyces sp. R28</name>
    <dbReference type="NCBI Taxonomy" id="3238628"/>
    <lineage>
        <taxon>Bacteria</taxon>
        <taxon>Bacillati</taxon>
        <taxon>Actinomycetota</taxon>
        <taxon>Actinomycetes</taxon>
        <taxon>Kitasatosporales</taxon>
        <taxon>Streptomycetaceae</taxon>
        <taxon>Streptomyces</taxon>
    </lineage>
</organism>
<feature type="compositionally biased region" description="Basic and acidic residues" evidence="1">
    <location>
        <begin position="304"/>
        <end position="324"/>
    </location>
</feature>
<dbReference type="EMBL" id="CP163439">
    <property type="protein sequence ID" value="XDQ32334.1"/>
    <property type="molecule type" value="Genomic_DNA"/>
</dbReference>
<feature type="compositionally biased region" description="Basic and acidic residues" evidence="1">
    <location>
        <begin position="250"/>
        <end position="279"/>
    </location>
</feature>
<evidence type="ECO:0000313" key="2">
    <source>
        <dbReference type="EMBL" id="XDQ32334.1"/>
    </source>
</evidence>
<protein>
    <recommendedName>
        <fullName evidence="3">Centromere protein J C-terminal domain-containing protein</fullName>
    </recommendedName>
</protein>
<feature type="region of interest" description="Disordered" evidence="1">
    <location>
        <begin position="250"/>
        <end position="381"/>
    </location>
</feature>
<reference evidence="2" key="1">
    <citation type="submission" date="2024-07" db="EMBL/GenBank/DDBJ databases">
        <authorList>
            <person name="Yu S.T."/>
        </authorList>
    </citation>
    <scope>NUCLEOTIDE SEQUENCE</scope>
    <source>
        <strain evidence="2">R28</strain>
    </source>
</reference>
<feature type="region of interest" description="Disordered" evidence="1">
    <location>
        <begin position="607"/>
        <end position="628"/>
    </location>
</feature>
<feature type="region of interest" description="Disordered" evidence="1">
    <location>
        <begin position="145"/>
        <end position="196"/>
    </location>
</feature>
<dbReference type="RefSeq" id="WP_369166838.1">
    <property type="nucleotide sequence ID" value="NZ_CP163439.1"/>
</dbReference>
<evidence type="ECO:0000256" key="1">
    <source>
        <dbReference type="SAM" id="MobiDB-lite"/>
    </source>
</evidence>
<dbReference type="AlphaFoldDB" id="A0AB39PP93"/>
<feature type="compositionally biased region" description="Basic and acidic residues" evidence="1">
    <location>
        <begin position="372"/>
        <end position="381"/>
    </location>
</feature>
<name>A0AB39PP93_9ACTN</name>
<evidence type="ECO:0008006" key="3">
    <source>
        <dbReference type="Google" id="ProtNLM"/>
    </source>
</evidence>
<feature type="compositionally biased region" description="Basic and acidic residues" evidence="1">
    <location>
        <begin position="617"/>
        <end position="628"/>
    </location>
</feature>
<accession>A0AB39PP93</accession>
<proteinExistence type="predicted"/>
<feature type="region of interest" description="Disordered" evidence="1">
    <location>
        <begin position="514"/>
        <end position="537"/>
    </location>
</feature>
<sequence>MARISIDYDLMYVLARQVWHLRDELDVSSQTDGTFAAGDIGPRRDTAEELTNFHHAWKKSFREAWQVMTDLGNLLDEIGKAFYDSDAATAANAASMAASYQQANIKAENAAYKQRQDALYKQAEAANLERGNHPGRLALARQKQELEQKRAALQKEQDAQTKRQEGLNKRQEELQKRQEPLRQRQDELTQRQQDLWRRQKAEREELEAGFTAKQDALDKEQAALAKEQNPSLKQVEELLRKQQDLWQEQDAARKTLEGEQAKDQSDLDRERDALQKEQDALAPEWDELDKEQHDLWKDQAASEEAQKQLDKDEEPLRQRAEDMQKSYAAQQEELAKKPAWTPESGEPNPLHMNRELGPDGPAETPPPAEPTTYERDDENGHTKIEYKLDADGRIEVDKNGNPVETKTTITNKNGLRYEETTTQMDDGDYRTVAHHADGSVTKVVVDNESFTLVDTEPTTRRYVVNEDDEILAVWQKKPGSDDWELTNSIDEENATLGHLPDHLRVDHSIIDKTGQLRDGTPATETTKTFPPDDTGKHTTVTAYKTSDGSVTKVLTTTDGPNEMRYVTDADGKVLEFWRNTVWYQEGGPVSAGPMQLQNSRRIPEYTENGWAFPELDAEQKRKADEVTP</sequence>
<gene>
    <name evidence="2" type="ORF">AB5J49_02615</name>
</gene>